<dbReference type="HOGENOM" id="CLU_081811_3_0_7"/>
<dbReference type="STRING" id="1121448.DGI_3321"/>
<proteinExistence type="inferred from homology"/>
<comment type="similarity">
    <text evidence="1">Belongs to the transferase hexapeptide repeat family.</text>
</comment>
<organism evidence="2 3">
    <name type="scientific">Megalodesulfovibrio gigas (strain ATCC 19364 / DSM 1382 / NCIMB 9332 / VKM B-1759)</name>
    <name type="common">Desulfovibrio gigas</name>
    <dbReference type="NCBI Taxonomy" id="1121448"/>
    <lineage>
        <taxon>Bacteria</taxon>
        <taxon>Pseudomonadati</taxon>
        <taxon>Thermodesulfobacteriota</taxon>
        <taxon>Desulfovibrionia</taxon>
        <taxon>Desulfovibrionales</taxon>
        <taxon>Desulfovibrionaceae</taxon>
        <taxon>Megalodesulfovibrio</taxon>
    </lineage>
</organism>
<gene>
    <name evidence="2" type="ORF">DGI_3321</name>
</gene>
<reference evidence="3" key="2">
    <citation type="submission" date="2013-07" db="EMBL/GenBank/DDBJ databases">
        <authorList>
            <person name="Morais-Silva F.O."/>
            <person name="Rezende A.M."/>
            <person name="Pimentel C."/>
            <person name="Resende D.M."/>
            <person name="Santos C.I."/>
            <person name="Clemente C."/>
            <person name="de Oliveira L.M."/>
            <person name="da Silva S.M."/>
            <person name="Costa D.A."/>
            <person name="Varela-Raposo A."/>
            <person name="Horacio E.C.A."/>
            <person name="Matos M."/>
            <person name="Flores O."/>
            <person name="Ruiz J.C."/>
            <person name="Rodrigues-Pousada C."/>
        </authorList>
    </citation>
    <scope>NUCLEOTIDE SEQUENCE [LARGE SCALE GENOMIC DNA]</scope>
    <source>
        <strain evidence="3">ATCC 19364 / DSM 1382 / NCIMB 9332 / VKM B-1759</strain>
    </source>
</reference>
<dbReference type="RefSeq" id="WP_021762123.1">
    <property type="nucleotide sequence ID" value="NC_022444.1"/>
</dbReference>
<dbReference type="KEGG" id="dgg:DGI_3321"/>
<reference evidence="2 3" key="1">
    <citation type="journal article" date="2013" name="J. Bacteriol.">
        <title>Roles of HynAB and Ech, the only two hydrogenases found in the model sulfate reducer Desulfovibrio gigas.</title>
        <authorList>
            <person name="Morais-Silva F.O."/>
            <person name="Santos C.I."/>
            <person name="Rodrigues R."/>
            <person name="Pereira I.A."/>
            <person name="Rodrigues-Pousada C."/>
        </authorList>
    </citation>
    <scope>NUCLEOTIDE SEQUENCE [LARGE SCALE GENOMIC DNA]</scope>
    <source>
        <strain evidence="3">ATCC 19364 / DSM 1382 / NCIMB 9332 / VKM B-1759</strain>
    </source>
</reference>
<dbReference type="PATRIC" id="fig|1121448.10.peg.3274"/>
<sequence length="221" mass="24506">MADVVLFGAGQIADVARVYMDTHGPDRIVGFTADAAYCTAETFAGRPLVPWEDLERHFPPDQVQLLGPLSFRRLNEFRRARYLEGKARGYAFTSFIHPACHNYAQSIGENCFILEENTLQPFVCIGNNVMLWSGNHIGHHTRIEDHCFLAGHVGVASNVVIEEGCLIAGCGGVNYGVRLGAWSFVGMGAIIRRDLPPESVTPPTPHPRIAPYSSRRIRRLF</sequence>
<dbReference type="InterPro" id="IPR050179">
    <property type="entry name" value="Trans_hexapeptide_repeat"/>
</dbReference>
<evidence type="ECO:0000313" key="3">
    <source>
        <dbReference type="Proteomes" id="UP000016587"/>
    </source>
</evidence>
<dbReference type="PANTHER" id="PTHR43300:SF4">
    <property type="entry name" value="ACYL-[ACYL-CARRIER-PROTEIN]--UDP-N-ACETYLGLUCOSAMINE O-ACYLTRANSFERASE"/>
    <property type="match status" value="1"/>
</dbReference>
<dbReference type="AlphaFoldDB" id="T2GEI3"/>
<evidence type="ECO:0000313" key="2">
    <source>
        <dbReference type="EMBL" id="AGW15015.1"/>
    </source>
</evidence>
<dbReference type="CDD" id="cd03360">
    <property type="entry name" value="LbH_AT_putative"/>
    <property type="match status" value="1"/>
</dbReference>
<accession>T2GEI3</accession>
<dbReference type="eggNOG" id="COG1044">
    <property type="taxonomic scope" value="Bacteria"/>
</dbReference>
<dbReference type="Gene3D" id="2.160.10.10">
    <property type="entry name" value="Hexapeptide repeat proteins"/>
    <property type="match status" value="1"/>
</dbReference>
<evidence type="ECO:0000256" key="1">
    <source>
        <dbReference type="ARBA" id="ARBA00007274"/>
    </source>
</evidence>
<dbReference type="OrthoDB" id="9782091at2"/>
<name>T2GEI3_MEGG1</name>
<dbReference type="InterPro" id="IPR011004">
    <property type="entry name" value="Trimer_LpxA-like_sf"/>
</dbReference>
<dbReference type="Proteomes" id="UP000016587">
    <property type="component" value="Chromosome"/>
</dbReference>
<protein>
    <submittedName>
        <fullName evidence="2">Uncharacterized protein</fullName>
    </submittedName>
</protein>
<dbReference type="InterPro" id="IPR020019">
    <property type="entry name" value="AcTrfase_PglD-like"/>
</dbReference>
<keyword evidence="3" id="KW-1185">Reference proteome</keyword>
<dbReference type="PANTHER" id="PTHR43300">
    <property type="entry name" value="ACETYLTRANSFERASE"/>
    <property type="match status" value="1"/>
</dbReference>
<dbReference type="EMBL" id="CP006585">
    <property type="protein sequence ID" value="AGW15015.1"/>
    <property type="molecule type" value="Genomic_DNA"/>
</dbReference>
<dbReference type="SUPFAM" id="SSF51161">
    <property type="entry name" value="Trimeric LpxA-like enzymes"/>
    <property type="match status" value="1"/>
</dbReference>